<evidence type="ECO:0008006" key="3">
    <source>
        <dbReference type="Google" id="ProtNLM"/>
    </source>
</evidence>
<proteinExistence type="predicted"/>
<dbReference type="EMBL" id="QFOI01000398">
    <property type="protein sequence ID" value="PZP42965.1"/>
    <property type="molecule type" value="Genomic_DNA"/>
</dbReference>
<evidence type="ECO:0000313" key="2">
    <source>
        <dbReference type="Proteomes" id="UP000249645"/>
    </source>
</evidence>
<sequence length="163" mass="19080">PFLTSNSPKITKIAFIALCKLEENYAYEYAIQHLNTEYSSLRKSIIEFLTKRPTKEVLENACEIFKNGNYDLKKSMISLFFLIGGYKTIPDLMIGTLDNNENIRNLSRQYVEVWKVKAINFFIQPKIEDLEYARNVFNSSYAMHENLKYFASNPLEGMDFFLK</sequence>
<dbReference type="AlphaFoldDB" id="A0A2W5EF53"/>
<dbReference type="SUPFAM" id="SSF48371">
    <property type="entry name" value="ARM repeat"/>
    <property type="match status" value="1"/>
</dbReference>
<organism evidence="1 2">
    <name type="scientific">Pseudopedobacter saltans</name>
    <dbReference type="NCBI Taxonomy" id="151895"/>
    <lineage>
        <taxon>Bacteria</taxon>
        <taxon>Pseudomonadati</taxon>
        <taxon>Bacteroidota</taxon>
        <taxon>Sphingobacteriia</taxon>
        <taxon>Sphingobacteriales</taxon>
        <taxon>Sphingobacteriaceae</taxon>
        <taxon>Pseudopedobacter</taxon>
    </lineage>
</organism>
<name>A0A2W5EF53_9SPHI</name>
<feature type="non-terminal residue" evidence="1">
    <location>
        <position position="1"/>
    </location>
</feature>
<gene>
    <name evidence="1" type="ORF">DI598_16320</name>
</gene>
<reference evidence="1 2" key="1">
    <citation type="submission" date="2017-11" db="EMBL/GenBank/DDBJ databases">
        <title>Infants hospitalized years apart are colonized by the same room-sourced microbial strains.</title>
        <authorList>
            <person name="Brooks B."/>
            <person name="Olm M.R."/>
            <person name="Firek B.A."/>
            <person name="Baker R."/>
            <person name="Thomas B.C."/>
            <person name="Morowitz M.J."/>
            <person name="Banfield J.F."/>
        </authorList>
    </citation>
    <scope>NUCLEOTIDE SEQUENCE [LARGE SCALE GENOMIC DNA]</scope>
    <source>
        <strain evidence="1">S2_009_000_R2_76</strain>
    </source>
</reference>
<protein>
    <recommendedName>
        <fullName evidence="3">HEAT repeat domain-containing protein</fullName>
    </recommendedName>
</protein>
<dbReference type="Proteomes" id="UP000249645">
    <property type="component" value="Unassembled WGS sequence"/>
</dbReference>
<evidence type="ECO:0000313" key="1">
    <source>
        <dbReference type="EMBL" id="PZP42965.1"/>
    </source>
</evidence>
<dbReference type="InterPro" id="IPR016024">
    <property type="entry name" value="ARM-type_fold"/>
</dbReference>
<accession>A0A2W5EF53</accession>
<comment type="caution">
    <text evidence="1">The sequence shown here is derived from an EMBL/GenBank/DDBJ whole genome shotgun (WGS) entry which is preliminary data.</text>
</comment>